<dbReference type="AlphaFoldDB" id="A0A0F9PZ64"/>
<accession>A0A0F9PZ64</accession>
<gene>
    <name evidence="1" type="ORF">LCGC14_0838000</name>
</gene>
<name>A0A0F9PZ64_9ZZZZ</name>
<dbReference type="EMBL" id="LAZR01002440">
    <property type="protein sequence ID" value="KKN30027.1"/>
    <property type="molecule type" value="Genomic_DNA"/>
</dbReference>
<protein>
    <submittedName>
        <fullName evidence="1">Uncharacterized protein</fullName>
    </submittedName>
</protein>
<reference evidence="1" key="1">
    <citation type="journal article" date="2015" name="Nature">
        <title>Complex archaea that bridge the gap between prokaryotes and eukaryotes.</title>
        <authorList>
            <person name="Spang A."/>
            <person name="Saw J.H."/>
            <person name="Jorgensen S.L."/>
            <person name="Zaremba-Niedzwiedzka K."/>
            <person name="Martijn J."/>
            <person name="Lind A.E."/>
            <person name="van Eijk R."/>
            <person name="Schleper C."/>
            <person name="Guy L."/>
            <person name="Ettema T.J."/>
        </authorList>
    </citation>
    <scope>NUCLEOTIDE SEQUENCE</scope>
</reference>
<comment type="caution">
    <text evidence="1">The sequence shown here is derived from an EMBL/GenBank/DDBJ whole genome shotgun (WGS) entry which is preliminary data.</text>
</comment>
<sequence length="191" mass="20231">MVDIQLSRAAEGGGLKLLKSYSPSAVPTVDINDTIVSPFKSFLIDFNNVIPVTNNQGFIIRTSANNGISFNAGGTNYGWALDTVDTGGNGLKLVNAATNQIIMTDLGANQAVSNTSTGGISGQIWLSDPLNAAVWLRMFIKTIYEGADSFHYSVQGIGVRRAIEAINAVQLKFNSGNIASGEVRVYGLKDA</sequence>
<proteinExistence type="predicted"/>
<evidence type="ECO:0000313" key="1">
    <source>
        <dbReference type="EMBL" id="KKN30027.1"/>
    </source>
</evidence>
<organism evidence="1">
    <name type="scientific">marine sediment metagenome</name>
    <dbReference type="NCBI Taxonomy" id="412755"/>
    <lineage>
        <taxon>unclassified sequences</taxon>
        <taxon>metagenomes</taxon>
        <taxon>ecological metagenomes</taxon>
    </lineage>
</organism>